<name>A0ACB5UET7_9FIRM</name>
<evidence type="ECO:0000313" key="1">
    <source>
        <dbReference type="EMBL" id="GMQ61467.1"/>
    </source>
</evidence>
<organism evidence="1 2">
    <name type="scientific">Vallitalea maricola</name>
    <dbReference type="NCBI Taxonomy" id="3074433"/>
    <lineage>
        <taxon>Bacteria</taxon>
        <taxon>Bacillati</taxon>
        <taxon>Bacillota</taxon>
        <taxon>Clostridia</taxon>
        <taxon>Lachnospirales</taxon>
        <taxon>Vallitaleaceae</taxon>
        <taxon>Vallitalea</taxon>
    </lineage>
</organism>
<accession>A0ACB5UET7</accession>
<keyword evidence="2" id="KW-1185">Reference proteome</keyword>
<reference evidence="1" key="1">
    <citation type="submission" date="2023-09" db="EMBL/GenBank/DDBJ databases">
        <title>Vallitalea sediminicola and Vallitalea maricola sp. nov., anaerobic bacteria isolated from marine sediment.</title>
        <authorList>
            <person name="Hirano S."/>
            <person name="Maeda A."/>
            <person name="Terahara T."/>
            <person name="Mori K."/>
            <person name="Hamada M."/>
            <person name="Matsumoto R."/>
            <person name="Kobayashi T."/>
        </authorList>
    </citation>
    <scope>NUCLEOTIDE SEQUENCE</scope>
    <source>
        <strain evidence="1">AN17-2</strain>
    </source>
</reference>
<dbReference type="EMBL" id="BTPU01000009">
    <property type="protein sequence ID" value="GMQ61467.1"/>
    <property type="molecule type" value="Genomic_DNA"/>
</dbReference>
<proteinExistence type="predicted"/>
<protein>
    <submittedName>
        <fullName evidence="1">DUF4366 domain-containing protein</fullName>
    </submittedName>
</protein>
<comment type="caution">
    <text evidence="1">The sequence shown here is derived from an EMBL/GenBank/DDBJ whole genome shotgun (WGS) entry which is preliminary data.</text>
</comment>
<dbReference type="Proteomes" id="UP001374599">
    <property type="component" value="Unassembled WGS sequence"/>
</dbReference>
<evidence type="ECO:0000313" key="2">
    <source>
        <dbReference type="Proteomes" id="UP001374599"/>
    </source>
</evidence>
<sequence>MKMKKSKIRMFAVLLMTVLCMTAFSTTAFASGGEDYTEPTPEPTETPSVPLTPEGNLTLVDDVERTDEIDKQFITAVSKNGNYFYLVIDRAGKEDNVYLLNMVDEADLLALMEDGTATPKVCSCKDKCEVGAVNGDCPVCSTDKGKCTGKAPEVTEPTDEPQPEKEKGNPMGIAALLLVFGLVGGGAFYYFKVVKNKAKPQSNPNMNEYAFSDDEDDEDEYEPAAEEQEEIPAETAEESEDDVK</sequence>
<gene>
    <name evidence="1" type="ORF">AN2V17_06960</name>
</gene>